<dbReference type="InterPro" id="IPR012310">
    <property type="entry name" value="DNA_ligase_ATP-dep_cent"/>
</dbReference>
<evidence type="ECO:0000313" key="8">
    <source>
        <dbReference type="EMBL" id="NLS12662.1"/>
    </source>
</evidence>
<keyword evidence="5" id="KW-0234">DNA repair</keyword>
<dbReference type="InterPro" id="IPR050326">
    <property type="entry name" value="NAD_dep_DNA_ligaseB"/>
</dbReference>
<dbReference type="Pfam" id="PF01068">
    <property type="entry name" value="DNA_ligase_A_M"/>
    <property type="match status" value="1"/>
</dbReference>
<dbReference type="Proteomes" id="UP000535589">
    <property type="component" value="Unassembled WGS sequence"/>
</dbReference>
<feature type="domain" description="ATP-dependent DNA ligase family profile" evidence="7">
    <location>
        <begin position="115"/>
        <end position="231"/>
    </location>
</feature>
<dbReference type="PANTHER" id="PTHR47810">
    <property type="entry name" value="DNA LIGASE"/>
    <property type="match status" value="1"/>
</dbReference>
<evidence type="ECO:0000259" key="7">
    <source>
        <dbReference type="PROSITE" id="PS50160"/>
    </source>
</evidence>
<keyword evidence="2 8" id="KW-0436">Ligase</keyword>
<dbReference type="Pfam" id="PF14743">
    <property type="entry name" value="DNA_ligase_OB_2"/>
    <property type="match status" value="1"/>
</dbReference>
<dbReference type="AlphaFoldDB" id="A0A7X8TQB4"/>
<comment type="cofactor">
    <cofactor evidence="1">
        <name>a divalent metal cation</name>
        <dbReference type="ChEBI" id="CHEBI:60240"/>
    </cofactor>
</comment>
<dbReference type="SUPFAM" id="SSF50249">
    <property type="entry name" value="Nucleic acid-binding proteins"/>
    <property type="match status" value="1"/>
</dbReference>
<evidence type="ECO:0000256" key="4">
    <source>
        <dbReference type="ARBA" id="ARBA00022763"/>
    </source>
</evidence>
<dbReference type="SUPFAM" id="SSF56091">
    <property type="entry name" value="DNA ligase/mRNA capping enzyme, catalytic domain"/>
    <property type="match status" value="1"/>
</dbReference>
<comment type="caution">
    <text evidence="8">The sequence shown here is derived from an EMBL/GenBank/DDBJ whole genome shotgun (WGS) entry which is preliminary data.</text>
</comment>
<dbReference type="GO" id="GO:0005524">
    <property type="term" value="F:ATP binding"/>
    <property type="evidence" value="ECO:0007669"/>
    <property type="project" value="InterPro"/>
</dbReference>
<dbReference type="EMBL" id="JABAIK010000005">
    <property type="protein sequence ID" value="NLS12662.1"/>
    <property type="molecule type" value="Genomic_DNA"/>
</dbReference>
<keyword evidence="3" id="KW-0235">DNA replication</keyword>
<protein>
    <submittedName>
        <fullName evidence="8">DNA ligase</fullName>
    </submittedName>
</protein>
<dbReference type="GO" id="GO:0006260">
    <property type="term" value="P:DNA replication"/>
    <property type="evidence" value="ECO:0007669"/>
    <property type="project" value="UniProtKB-KW"/>
</dbReference>
<evidence type="ECO:0000256" key="3">
    <source>
        <dbReference type="ARBA" id="ARBA00022705"/>
    </source>
</evidence>
<evidence type="ECO:0000256" key="6">
    <source>
        <dbReference type="ARBA" id="ARBA00034003"/>
    </source>
</evidence>
<dbReference type="InterPro" id="IPR012340">
    <property type="entry name" value="NA-bd_OB-fold"/>
</dbReference>
<dbReference type="NCBIfam" id="NF006592">
    <property type="entry name" value="PRK09125.1"/>
    <property type="match status" value="1"/>
</dbReference>
<sequence length="281" mass="31830">MNWKVLGSSAFIWAGSIVTSPNVMSVPIVTLASEYDADIRLADYWMSEKLDGIRAFWNGYALLTRSGKPIHAPTWFTEPLPEFPLDGELWIARNAFNDVQKTVLDNEPDDAAWRDLFFMVFDTPHVPSVFPERLAKLEQWHKESPVKHVKVVSHRSIASESALFDYLESVVDQGGEGIMLRKLDTRYRVGRSDDLIKVKRHQSQEVTVIGYKAGKGRLDGLLGSLWVESDDGLRFYVGSGFSDEQRRSPPVLGSKITIHHNGVTHNGIPRFARFAHIRRPE</sequence>
<organism evidence="8 9">
    <name type="scientific">Vibrio agarilyticus</name>
    <dbReference type="NCBI Taxonomy" id="2726741"/>
    <lineage>
        <taxon>Bacteria</taxon>
        <taxon>Pseudomonadati</taxon>
        <taxon>Pseudomonadota</taxon>
        <taxon>Gammaproteobacteria</taxon>
        <taxon>Vibrionales</taxon>
        <taxon>Vibrionaceae</taxon>
        <taxon>Vibrio</taxon>
    </lineage>
</organism>
<dbReference type="Gene3D" id="2.40.50.140">
    <property type="entry name" value="Nucleic acid-binding proteins"/>
    <property type="match status" value="1"/>
</dbReference>
<proteinExistence type="predicted"/>
<reference evidence="8 9" key="1">
    <citation type="submission" date="2020-04" db="EMBL/GenBank/DDBJ databases">
        <title>Vibrio sp. SM6, a novel species isolated from seawater.</title>
        <authorList>
            <person name="Wang X."/>
        </authorList>
    </citation>
    <scope>NUCLEOTIDE SEQUENCE [LARGE SCALE GENOMIC DNA]</scope>
    <source>
        <strain evidence="8 9">SM6</strain>
    </source>
</reference>
<gene>
    <name evidence="8" type="ORF">HGP28_07055</name>
</gene>
<dbReference type="Gene3D" id="3.30.1490.70">
    <property type="match status" value="1"/>
</dbReference>
<dbReference type="InterPro" id="IPR029319">
    <property type="entry name" value="DNA_ligase_OB"/>
</dbReference>
<dbReference type="GO" id="GO:0006310">
    <property type="term" value="P:DNA recombination"/>
    <property type="evidence" value="ECO:0007669"/>
    <property type="project" value="InterPro"/>
</dbReference>
<dbReference type="PROSITE" id="PS50160">
    <property type="entry name" value="DNA_LIGASE_A3"/>
    <property type="match status" value="1"/>
</dbReference>
<evidence type="ECO:0000256" key="2">
    <source>
        <dbReference type="ARBA" id="ARBA00022598"/>
    </source>
</evidence>
<dbReference type="GO" id="GO:0003910">
    <property type="term" value="F:DNA ligase (ATP) activity"/>
    <property type="evidence" value="ECO:0007669"/>
    <property type="project" value="UniProtKB-EC"/>
</dbReference>
<accession>A0A7X8TQB4</accession>
<keyword evidence="9" id="KW-1185">Reference proteome</keyword>
<comment type="catalytic activity">
    <reaction evidence="6">
        <text>ATP + (deoxyribonucleotide)n-3'-hydroxyl + 5'-phospho-(deoxyribonucleotide)m = (deoxyribonucleotide)n+m + AMP + diphosphate.</text>
        <dbReference type="EC" id="6.5.1.1"/>
    </reaction>
</comment>
<dbReference type="GO" id="GO:0006281">
    <property type="term" value="P:DNA repair"/>
    <property type="evidence" value="ECO:0007669"/>
    <property type="project" value="UniProtKB-KW"/>
</dbReference>
<name>A0A7X8TQB4_9VIBR</name>
<dbReference type="CDD" id="cd08041">
    <property type="entry name" value="OBF_kDNA_ligase_like"/>
    <property type="match status" value="1"/>
</dbReference>
<dbReference type="Gene3D" id="3.30.470.30">
    <property type="entry name" value="DNA ligase/mRNA capping enzyme"/>
    <property type="match status" value="1"/>
</dbReference>
<dbReference type="RefSeq" id="WP_168835744.1">
    <property type="nucleotide sequence ID" value="NZ_JABAIK010000005.1"/>
</dbReference>
<evidence type="ECO:0000256" key="5">
    <source>
        <dbReference type="ARBA" id="ARBA00023204"/>
    </source>
</evidence>
<evidence type="ECO:0000256" key="1">
    <source>
        <dbReference type="ARBA" id="ARBA00001968"/>
    </source>
</evidence>
<keyword evidence="4" id="KW-0227">DNA damage</keyword>
<dbReference type="PANTHER" id="PTHR47810:SF1">
    <property type="entry name" value="DNA LIGASE B"/>
    <property type="match status" value="1"/>
</dbReference>
<evidence type="ECO:0000313" key="9">
    <source>
        <dbReference type="Proteomes" id="UP000535589"/>
    </source>
</evidence>
<dbReference type="CDD" id="cd07896">
    <property type="entry name" value="Adenylation_kDNA_ligase_like"/>
    <property type="match status" value="1"/>
</dbReference>